<evidence type="ECO:0000256" key="2">
    <source>
        <dbReference type="ARBA" id="ARBA00022692"/>
    </source>
</evidence>
<comment type="function">
    <text evidence="7">Functions as a peptidoglycan terminase that cleaves nascent peptidoglycan strands endolytically to terminate their elongation.</text>
</comment>
<evidence type="ECO:0000256" key="6">
    <source>
        <dbReference type="ARBA" id="ARBA00023316"/>
    </source>
</evidence>
<dbReference type="GO" id="GO:0005886">
    <property type="term" value="C:plasma membrane"/>
    <property type="evidence" value="ECO:0007669"/>
    <property type="project" value="UniProtKB-UniRule"/>
</dbReference>
<keyword evidence="5 7" id="KW-0456">Lyase</keyword>
<evidence type="ECO:0000256" key="5">
    <source>
        <dbReference type="ARBA" id="ARBA00023239"/>
    </source>
</evidence>
<dbReference type="InterPro" id="IPR003770">
    <property type="entry name" value="MLTG-like"/>
</dbReference>
<evidence type="ECO:0000256" key="4">
    <source>
        <dbReference type="ARBA" id="ARBA00023136"/>
    </source>
</evidence>
<dbReference type="NCBIfam" id="TIGR00247">
    <property type="entry name" value="endolytic transglycosylase MltG"/>
    <property type="match status" value="1"/>
</dbReference>
<comment type="catalytic activity">
    <reaction evidence="7">
        <text>a peptidoglycan chain = a peptidoglycan chain with N-acetyl-1,6-anhydromuramyl-[peptide] at the reducing end + a peptidoglycan chain with N-acetylglucosamine at the non-reducing end.</text>
        <dbReference type="EC" id="4.2.2.29"/>
    </reaction>
</comment>
<dbReference type="RefSeq" id="WP_062075860.1">
    <property type="nucleotide sequence ID" value="NZ_BBRC01000014.1"/>
</dbReference>
<name>A0A7Y9ZA99_9MICO</name>
<evidence type="ECO:0000256" key="7">
    <source>
        <dbReference type="HAMAP-Rule" id="MF_02065"/>
    </source>
</evidence>
<dbReference type="PANTHER" id="PTHR30518:SF2">
    <property type="entry name" value="ENDOLYTIC MUREIN TRANSGLYCOSYLASE"/>
    <property type="match status" value="1"/>
</dbReference>
<keyword evidence="1 7" id="KW-1003">Cell membrane</keyword>
<protein>
    <recommendedName>
        <fullName evidence="7">Endolytic murein transglycosylase</fullName>
        <ecNumber evidence="7">4.2.2.29</ecNumber>
    </recommendedName>
    <alternativeName>
        <fullName evidence="7">Peptidoglycan lytic transglycosylase</fullName>
    </alternativeName>
    <alternativeName>
        <fullName evidence="7">Peptidoglycan polymerization terminase</fullName>
    </alternativeName>
</protein>
<evidence type="ECO:0000313" key="9">
    <source>
        <dbReference type="EMBL" id="NYI40878.1"/>
    </source>
</evidence>
<keyword evidence="4 7" id="KW-0472">Membrane</keyword>
<organism evidence="9 10">
    <name type="scientific">Demequina lutea</name>
    <dbReference type="NCBI Taxonomy" id="431489"/>
    <lineage>
        <taxon>Bacteria</taxon>
        <taxon>Bacillati</taxon>
        <taxon>Actinomycetota</taxon>
        <taxon>Actinomycetes</taxon>
        <taxon>Micrococcales</taxon>
        <taxon>Demequinaceae</taxon>
        <taxon>Demequina</taxon>
    </lineage>
</organism>
<feature type="region of interest" description="Disordered" evidence="8">
    <location>
        <begin position="76"/>
        <end position="95"/>
    </location>
</feature>
<comment type="similarity">
    <text evidence="7">Belongs to the transglycosylase MltG family.</text>
</comment>
<keyword evidence="6 7" id="KW-0961">Cell wall biogenesis/degradation</keyword>
<dbReference type="HAMAP" id="MF_02065">
    <property type="entry name" value="MltG"/>
    <property type="match status" value="1"/>
</dbReference>
<dbReference type="EMBL" id="JACBZO010000001">
    <property type="protein sequence ID" value="NYI40878.1"/>
    <property type="molecule type" value="Genomic_DNA"/>
</dbReference>
<evidence type="ECO:0000256" key="1">
    <source>
        <dbReference type="ARBA" id="ARBA00022475"/>
    </source>
</evidence>
<keyword evidence="3 7" id="KW-1133">Transmembrane helix</keyword>
<evidence type="ECO:0000256" key="3">
    <source>
        <dbReference type="ARBA" id="ARBA00022989"/>
    </source>
</evidence>
<dbReference type="Gene3D" id="3.30.160.60">
    <property type="entry name" value="Classic Zinc Finger"/>
    <property type="match status" value="1"/>
</dbReference>
<evidence type="ECO:0000256" key="8">
    <source>
        <dbReference type="SAM" id="MobiDB-lite"/>
    </source>
</evidence>
<keyword evidence="2 7" id="KW-0812">Transmembrane</keyword>
<reference evidence="9 10" key="1">
    <citation type="submission" date="2020-07" db="EMBL/GenBank/DDBJ databases">
        <title>Sequencing the genomes of 1000 actinobacteria strains.</title>
        <authorList>
            <person name="Klenk H.-P."/>
        </authorList>
    </citation>
    <scope>NUCLEOTIDE SEQUENCE [LARGE SCALE GENOMIC DNA]</scope>
    <source>
        <strain evidence="9 10">DSM 19970</strain>
    </source>
</reference>
<dbReference type="Pfam" id="PF02618">
    <property type="entry name" value="YceG"/>
    <property type="match status" value="1"/>
</dbReference>
<proteinExistence type="inferred from homology"/>
<feature type="site" description="Important for catalytic activity" evidence="7">
    <location>
        <position position="199"/>
    </location>
</feature>
<dbReference type="Proteomes" id="UP000547973">
    <property type="component" value="Unassembled WGS sequence"/>
</dbReference>
<accession>A0A7Y9ZA99</accession>
<dbReference type="PANTHER" id="PTHR30518">
    <property type="entry name" value="ENDOLYTIC MUREIN TRANSGLYCOSYLASE"/>
    <property type="match status" value="1"/>
</dbReference>
<sequence length="329" mass="34592">MNTAHEELERIARAGAGHFAQSALASGHADVTRRVRRHRTARAAATTVAGIGVIGGATWGGLAAFGQGNALAPGGTLASPATTSESPSPSPAPARIEDAVTVPSAHTLDFVSTKLSEAYGVSQDDALAAITASVRELAPEASTPEGWPMPGTFDLTVAPTVRDAADLMVSARVKEFTDLGVPRADWQTVITKASLVEREAKLDVDRPKIARVIDNRLAKGMKLELDSTVKYISPVEGVFTTDADRAIDSPYNTYLYQGLPPGAIAAPSDASIRAVLNPAEGDWLFFVTVNLDTGETAYATTFAEHQANVQKLQQWVSEHAASVPPDPGN</sequence>
<dbReference type="GO" id="GO:0071555">
    <property type="term" value="P:cell wall organization"/>
    <property type="evidence" value="ECO:0007669"/>
    <property type="project" value="UniProtKB-KW"/>
</dbReference>
<dbReference type="GO" id="GO:0008932">
    <property type="term" value="F:lytic endotransglycosylase activity"/>
    <property type="evidence" value="ECO:0007669"/>
    <property type="project" value="UniProtKB-UniRule"/>
</dbReference>
<dbReference type="GO" id="GO:0009252">
    <property type="term" value="P:peptidoglycan biosynthetic process"/>
    <property type="evidence" value="ECO:0007669"/>
    <property type="project" value="UniProtKB-UniRule"/>
</dbReference>
<feature type="compositionally biased region" description="Low complexity" evidence="8">
    <location>
        <begin position="78"/>
        <end position="87"/>
    </location>
</feature>
<dbReference type="EC" id="4.2.2.29" evidence="7"/>
<dbReference type="OrthoDB" id="9814591at2"/>
<dbReference type="AlphaFoldDB" id="A0A7Y9ZA99"/>
<gene>
    <name evidence="7" type="primary">mltG</name>
    <name evidence="9" type="ORF">BKA03_000997</name>
</gene>
<keyword evidence="10" id="KW-1185">Reference proteome</keyword>
<evidence type="ECO:0000313" key="10">
    <source>
        <dbReference type="Proteomes" id="UP000547973"/>
    </source>
</evidence>
<comment type="caution">
    <text evidence="9">The sequence shown here is derived from an EMBL/GenBank/DDBJ whole genome shotgun (WGS) entry which is preliminary data.</text>
</comment>